<name>A0A357VIW1_9THEO</name>
<evidence type="ECO:0000313" key="5">
    <source>
        <dbReference type="EMBL" id="HBT48293.1"/>
    </source>
</evidence>
<protein>
    <submittedName>
        <fullName evidence="5">CopY/TcrY family copper transport repressor</fullName>
    </submittedName>
</protein>
<dbReference type="InterPro" id="IPR036388">
    <property type="entry name" value="WH-like_DNA-bd_sf"/>
</dbReference>
<evidence type="ECO:0000256" key="2">
    <source>
        <dbReference type="ARBA" id="ARBA00023015"/>
    </source>
</evidence>
<dbReference type="RefSeq" id="WP_278428452.1">
    <property type="nucleotide sequence ID" value="NZ_DOLB01000003.1"/>
</dbReference>
<dbReference type="InterPro" id="IPR005650">
    <property type="entry name" value="BlaI_family"/>
</dbReference>
<dbReference type="AlphaFoldDB" id="A0A357VIW1"/>
<accession>A0A357VIW1</accession>
<evidence type="ECO:0000256" key="1">
    <source>
        <dbReference type="ARBA" id="ARBA00011046"/>
    </source>
</evidence>
<evidence type="ECO:0000313" key="6">
    <source>
        <dbReference type="Proteomes" id="UP000264445"/>
    </source>
</evidence>
<dbReference type="Pfam" id="PF03965">
    <property type="entry name" value="Penicillinase_R"/>
    <property type="match status" value="1"/>
</dbReference>
<keyword evidence="3" id="KW-0238">DNA-binding</keyword>
<reference evidence="5 6" key="1">
    <citation type="journal article" date="2018" name="Nat. Biotechnol.">
        <title>A standardized bacterial taxonomy based on genome phylogeny substantially revises the tree of life.</title>
        <authorList>
            <person name="Parks D.H."/>
            <person name="Chuvochina M."/>
            <person name="Waite D.W."/>
            <person name="Rinke C."/>
            <person name="Skarshewski A."/>
            <person name="Chaumeil P.A."/>
            <person name="Hugenholtz P."/>
        </authorList>
    </citation>
    <scope>NUCLEOTIDE SEQUENCE [LARGE SCALE GENOMIC DNA]</scope>
    <source>
        <strain evidence="5">UBA12544</strain>
    </source>
</reference>
<proteinExistence type="inferred from homology"/>
<organism evidence="5 6">
    <name type="scientific">Caldanaerobacter subterraneus</name>
    <dbReference type="NCBI Taxonomy" id="911092"/>
    <lineage>
        <taxon>Bacteria</taxon>
        <taxon>Bacillati</taxon>
        <taxon>Bacillota</taxon>
        <taxon>Clostridia</taxon>
        <taxon>Thermoanaerobacterales</taxon>
        <taxon>Thermoanaerobacteraceae</taxon>
        <taxon>Caldanaerobacter</taxon>
    </lineage>
</organism>
<dbReference type="GO" id="GO:0003677">
    <property type="term" value="F:DNA binding"/>
    <property type="evidence" value="ECO:0007669"/>
    <property type="project" value="UniProtKB-KW"/>
</dbReference>
<evidence type="ECO:0000256" key="4">
    <source>
        <dbReference type="ARBA" id="ARBA00023163"/>
    </source>
</evidence>
<gene>
    <name evidence="5" type="ORF">DEA61_00095</name>
</gene>
<comment type="caution">
    <text evidence="5">The sequence shown here is derived from an EMBL/GenBank/DDBJ whole genome shotgun (WGS) entry which is preliminary data.</text>
</comment>
<dbReference type="EMBL" id="DOLB01000003">
    <property type="protein sequence ID" value="HBT48293.1"/>
    <property type="molecule type" value="Genomic_DNA"/>
</dbReference>
<dbReference type="InterPro" id="IPR036390">
    <property type="entry name" value="WH_DNA-bd_sf"/>
</dbReference>
<dbReference type="Gene3D" id="1.10.4040.10">
    <property type="entry name" value="Penicillinase repressor domain"/>
    <property type="match status" value="1"/>
</dbReference>
<keyword evidence="4" id="KW-0804">Transcription</keyword>
<comment type="similarity">
    <text evidence="1">Belongs to the BlaI transcriptional regulatory family.</text>
</comment>
<keyword evidence="2" id="KW-0805">Transcription regulation</keyword>
<evidence type="ECO:0000256" key="3">
    <source>
        <dbReference type="ARBA" id="ARBA00023125"/>
    </source>
</evidence>
<dbReference type="GO" id="GO:0045892">
    <property type="term" value="P:negative regulation of DNA-templated transcription"/>
    <property type="evidence" value="ECO:0007669"/>
    <property type="project" value="InterPro"/>
</dbReference>
<dbReference type="Proteomes" id="UP000264445">
    <property type="component" value="Unassembled WGS sequence"/>
</dbReference>
<dbReference type="SUPFAM" id="SSF46785">
    <property type="entry name" value="Winged helix' DNA-binding domain"/>
    <property type="match status" value="1"/>
</dbReference>
<dbReference type="PIRSF" id="PIRSF019455">
    <property type="entry name" value="CopR_AtkY"/>
    <property type="match status" value="1"/>
</dbReference>
<sequence>MKKMPKISESELEVMKIIWELKQASSSEIVERLVKTTCWKPKTIHTLINRLVEKGALKAEKSKGKAYIYFPVISEEEYRSHASKTFLERVFNGSLSLMLVSFIKEQKVSKEEIEKLKKLLDEEV</sequence>
<dbReference type="Gene3D" id="1.10.10.10">
    <property type="entry name" value="Winged helix-like DNA-binding domain superfamily/Winged helix DNA-binding domain"/>
    <property type="match status" value="1"/>
</dbReference>